<keyword evidence="1" id="KW-0472">Membrane</keyword>
<keyword evidence="1" id="KW-1133">Transmembrane helix</keyword>
<feature type="transmembrane region" description="Helical" evidence="1">
    <location>
        <begin position="12"/>
        <end position="30"/>
    </location>
</feature>
<proteinExistence type="predicted"/>
<comment type="caution">
    <text evidence="2">The sequence shown here is derived from an EMBL/GenBank/DDBJ whole genome shotgun (WGS) entry which is preliminary data.</text>
</comment>
<dbReference type="Proteomes" id="UP000826271">
    <property type="component" value="Unassembled WGS sequence"/>
</dbReference>
<protein>
    <submittedName>
        <fullName evidence="2">Uncharacterized protein</fullName>
    </submittedName>
</protein>
<accession>A0AAV6XEY8</accession>
<evidence type="ECO:0000313" key="3">
    <source>
        <dbReference type="Proteomes" id="UP000826271"/>
    </source>
</evidence>
<name>A0AAV6XEY8_9LAMI</name>
<evidence type="ECO:0000256" key="1">
    <source>
        <dbReference type="SAM" id="Phobius"/>
    </source>
</evidence>
<keyword evidence="3" id="KW-1185">Reference proteome</keyword>
<dbReference type="AlphaFoldDB" id="A0AAV6XEY8"/>
<gene>
    <name evidence="2" type="ORF">BUALT_Bualt08G0056300</name>
</gene>
<sequence>MEGRLSHEPILGYFFVLLLRKVSGLFLRLYEMRMLNDARPFLESYLLSLSSKLTAALSRDLLGDFVP</sequence>
<organism evidence="2 3">
    <name type="scientific">Buddleja alternifolia</name>
    <dbReference type="NCBI Taxonomy" id="168488"/>
    <lineage>
        <taxon>Eukaryota</taxon>
        <taxon>Viridiplantae</taxon>
        <taxon>Streptophyta</taxon>
        <taxon>Embryophyta</taxon>
        <taxon>Tracheophyta</taxon>
        <taxon>Spermatophyta</taxon>
        <taxon>Magnoliopsida</taxon>
        <taxon>eudicotyledons</taxon>
        <taxon>Gunneridae</taxon>
        <taxon>Pentapetalae</taxon>
        <taxon>asterids</taxon>
        <taxon>lamiids</taxon>
        <taxon>Lamiales</taxon>
        <taxon>Scrophulariaceae</taxon>
        <taxon>Buddlejeae</taxon>
        <taxon>Buddleja</taxon>
    </lineage>
</organism>
<evidence type="ECO:0000313" key="2">
    <source>
        <dbReference type="EMBL" id="KAG8377663.1"/>
    </source>
</evidence>
<keyword evidence="1" id="KW-0812">Transmembrane</keyword>
<reference evidence="2" key="1">
    <citation type="submission" date="2019-10" db="EMBL/GenBank/DDBJ databases">
        <authorList>
            <person name="Zhang R."/>
            <person name="Pan Y."/>
            <person name="Wang J."/>
            <person name="Ma R."/>
            <person name="Yu S."/>
        </authorList>
    </citation>
    <scope>NUCLEOTIDE SEQUENCE</scope>
    <source>
        <strain evidence="2">LA-IB0</strain>
        <tissue evidence="2">Leaf</tissue>
    </source>
</reference>
<dbReference type="EMBL" id="WHWC01000008">
    <property type="protein sequence ID" value="KAG8377663.1"/>
    <property type="molecule type" value="Genomic_DNA"/>
</dbReference>